<evidence type="ECO:0000256" key="4">
    <source>
        <dbReference type="ARBA" id="ARBA00010441"/>
    </source>
</evidence>
<feature type="transmembrane region" description="Helical" evidence="17">
    <location>
        <begin position="7"/>
        <end position="26"/>
    </location>
</feature>
<reference evidence="19" key="1">
    <citation type="journal article" date="2019" name="Int. J. Syst. Evol. Microbiol.">
        <title>The Global Catalogue of Microorganisms (GCM) 10K type strain sequencing project: providing services to taxonomists for standard genome sequencing and annotation.</title>
        <authorList>
            <consortium name="The Broad Institute Genomics Platform"/>
            <consortium name="The Broad Institute Genome Sequencing Center for Infectious Disease"/>
            <person name="Wu L."/>
            <person name="Ma J."/>
        </authorList>
    </citation>
    <scope>NUCLEOTIDE SEQUENCE [LARGE SCALE GENOMIC DNA]</scope>
    <source>
        <strain evidence="19">CGMCC 1.16275</strain>
    </source>
</reference>
<evidence type="ECO:0000256" key="14">
    <source>
        <dbReference type="ARBA" id="ARBA00023264"/>
    </source>
</evidence>
<feature type="transmembrane region" description="Helical" evidence="17">
    <location>
        <begin position="121"/>
        <end position="142"/>
    </location>
</feature>
<evidence type="ECO:0000256" key="2">
    <source>
        <dbReference type="ARBA" id="ARBA00005042"/>
    </source>
</evidence>
<keyword evidence="8 16" id="KW-0808">Transferase</keyword>
<dbReference type="InterPro" id="IPR043130">
    <property type="entry name" value="CDP-OH_PTrfase_TM_dom"/>
</dbReference>
<keyword evidence="9 17" id="KW-0812">Transmembrane</keyword>
<keyword evidence="10 17" id="KW-1133">Transmembrane helix</keyword>
<gene>
    <name evidence="18" type="ORF">ACFQPS_15220</name>
</gene>
<dbReference type="Pfam" id="PF01066">
    <property type="entry name" value="CDP-OH_P_transf"/>
    <property type="match status" value="1"/>
</dbReference>
<dbReference type="PIRSF" id="PIRSF000847">
    <property type="entry name" value="Phos_ph_gly_syn"/>
    <property type="match status" value="1"/>
</dbReference>
<keyword evidence="11" id="KW-0443">Lipid metabolism</keyword>
<evidence type="ECO:0000256" key="1">
    <source>
        <dbReference type="ARBA" id="ARBA00004141"/>
    </source>
</evidence>
<dbReference type="InterPro" id="IPR000462">
    <property type="entry name" value="CDP-OH_P_trans"/>
</dbReference>
<comment type="similarity">
    <text evidence="4 16">Belongs to the CDP-alcohol phosphatidyltransferase class-I family.</text>
</comment>
<comment type="pathway">
    <text evidence="2">Phospholipid metabolism; phosphatidylglycerol biosynthesis; phosphatidylglycerol from CDP-diacylglycerol: step 1/2.</text>
</comment>
<dbReference type="InterPro" id="IPR048254">
    <property type="entry name" value="CDP_ALCOHOL_P_TRANSF_CS"/>
</dbReference>
<keyword evidence="13" id="KW-0594">Phospholipid biosynthesis</keyword>
<sequence>MFIVSLPNIITVARILAVPLLVWLIAEERFHEAFWLFVAAGVSDAMDGFIARTFRARTKLGGYLDPIADKAMLVAVFLVLGYEALVPLWLVVLIVLRDIIIVGGVSVLTLMKERLAMQPLWISKVNTFAQIALAALVLAVYGPDLAPESWIEPLVWLVAVTTGWSLLGYFLRGLLILRTREEERETGPT</sequence>
<evidence type="ECO:0000256" key="12">
    <source>
        <dbReference type="ARBA" id="ARBA00023136"/>
    </source>
</evidence>
<evidence type="ECO:0000256" key="8">
    <source>
        <dbReference type="ARBA" id="ARBA00022679"/>
    </source>
</evidence>
<evidence type="ECO:0000313" key="18">
    <source>
        <dbReference type="EMBL" id="MFC7334518.1"/>
    </source>
</evidence>
<protein>
    <recommendedName>
        <fullName evidence="6">CDP-diacylglycerol--glycerol-3-phosphate 3-phosphatidyltransferase</fullName>
        <ecNumber evidence="5">2.7.8.5</ecNumber>
    </recommendedName>
</protein>
<dbReference type="Gene3D" id="1.20.120.1760">
    <property type="match status" value="1"/>
</dbReference>
<feature type="transmembrane region" description="Helical" evidence="17">
    <location>
        <begin position="32"/>
        <end position="51"/>
    </location>
</feature>
<evidence type="ECO:0000256" key="11">
    <source>
        <dbReference type="ARBA" id="ARBA00023098"/>
    </source>
</evidence>
<evidence type="ECO:0000313" key="19">
    <source>
        <dbReference type="Proteomes" id="UP001596456"/>
    </source>
</evidence>
<evidence type="ECO:0000256" key="9">
    <source>
        <dbReference type="ARBA" id="ARBA00022692"/>
    </source>
</evidence>
<evidence type="ECO:0000256" key="16">
    <source>
        <dbReference type="RuleBase" id="RU003750"/>
    </source>
</evidence>
<evidence type="ECO:0000256" key="17">
    <source>
        <dbReference type="SAM" id="Phobius"/>
    </source>
</evidence>
<dbReference type="PANTHER" id="PTHR14269">
    <property type="entry name" value="CDP-DIACYLGLYCEROL--GLYCEROL-3-PHOSPHATE 3-PHOSPHATIDYLTRANSFERASE-RELATED"/>
    <property type="match status" value="1"/>
</dbReference>
<feature type="transmembrane region" description="Helical" evidence="17">
    <location>
        <begin position="154"/>
        <end position="175"/>
    </location>
</feature>
<comment type="caution">
    <text evidence="18">The sequence shown here is derived from an EMBL/GenBank/DDBJ whole genome shotgun (WGS) entry which is preliminary data.</text>
</comment>
<dbReference type="EMBL" id="JBHTCM010000016">
    <property type="protein sequence ID" value="MFC7334518.1"/>
    <property type="molecule type" value="Genomic_DNA"/>
</dbReference>
<evidence type="ECO:0000256" key="15">
    <source>
        <dbReference type="ARBA" id="ARBA00048586"/>
    </source>
</evidence>
<evidence type="ECO:0000256" key="13">
    <source>
        <dbReference type="ARBA" id="ARBA00023209"/>
    </source>
</evidence>
<name>A0ABW2KWU5_9PROT</name>
<evidence type="ECO:0000256" key="10">
    <source>
        <dbReference type="ARBA" id="ARBA00022989"/>
    </source>
</evidence>
<keyword evidence="12 17" id="KW-0472">Membrane</keyword>
<accession>A0ABW2KWU5</accession>
<proteinExistence type="inferred from homology"/>
<keyword evidence="19" id="KW-1185">Reference proteome</keyword>
<evidence type="ECO:0000256" key="7">
    <source>
        <dbReference type="ARBA" id="ARBA00022516"/>
    </source>
</evidence>
<evidence type="ECO:0000256" key="3">
    <source>
        <dbReference type="ARBA" id="ARBA00005189"/>
    </source>
</evidence>
<dbReference type="RefSeq" id="WP_377360068.1">
    <property type="nucleotide sequence ID" value="NZ_JBHTCM010000016.1"/>
</dbReference>
<dbReference type="PROSITE" id="PS00379">
    <property type="entry name" value="CDP_ALCOHOL_P_TRANSF"/>
    <property type="match status" value="1"/>
</dbReference>
<dbReference type="InterPro" id="IPR004570">
    <property type="entry name" value="Phosphatidylglycerol_P_synth"/>
</dbReference>
<evidence type="ECO:0000256" key="5">
    <source>
        <dbReference type="ARBA" id="ARBA00013170"/>
    </source>
</evidence>
<dbReference type="InterPro" id="IPR050324">
    <property type="entry name" value="CDP-alcohol_PTase-I"/>
</dbReference>
<comment type="subcellular location">
    <subcellularLocation>
        <location evidence="1">Membrane</location>
        <topology evidence="1">Multi-pass membrane protein</topology>
    </subcellularLocation>
</comment>
<dbReference type="PANTHER" id="PTHR14269:SF62">
    <property type="entry name" value="CDP-DIACYLGLYCEROL--GLYCEROL-3-PHOSPHATE 3-PHOSPHATIDYLTRANSFERASE 1, CHLOROPLASTIC"/>
    <property type="match status" value="1"/>
</dbReference>
<dbReference type="Proteomes" id="UP001596456">
    <property type="component" value="Unassembled WGS sequence"/>
</dbReference>
<organism evidence="18 19">
    <name type="scientific">Rhodocista pekingensis</name>
    <dbReference type="NCBI Taxonomy" id="201185"/>
    <lineage>
        <taxon>Bacteria</taxon>
        <taxon>Pseudomonadati</taxon>
        <taxon>Pseudomonadota</taxon>
        <taxon>Alphaproteobacteria</taxon>
        <taxon>Rhodospirillales</taxon>
        <taxon>Azospirillaceae</taxon>
        <taxon>Rhodocista</taxon>
    </lineage>
</organism>
<dbReference type="GO" id="GO:0016740">
    <property type="term" value="F:transferase activity"/>
    <property type="evidence" value="ECO:0007669"/>
    <property type="project" value="UniProtKB-KW"/>
</dbReference>
<keyword evidence="7" id="KW-0444">Lipid biosynthesis</keyword>
<dbReference type="EC" id="2.7.8.5" evidence="5"/>
<comment type="pathway">
    <text evidence="3">Lipid metabolism.</text>
</comment>
<evidence type="ECO:0000256" key="6">
    <source>
        <dbReference type="ARBA" id="ARBA00014944"/>
    </source>
</evidence>
<keyword evidence="14" id="KW-1208">Phospholipid metabolism</keyword>
<feature type="transmembrane region" description="Helical" evidence="17">
    <location>
        <begin position="63"/>
        <end position="82"/>
    </location>
</feature>
<comment type="catalytic activity">
    <reaction evidence="15">
        <text>a CDP-1,2-diacyl-sn-glycerol + sn-glycerol 3-phosphate = a 1,2-diacyl-sn-glycero-3-phospho-(1'-sn-glycero-3'-phosphate) + CMP + H(+)</text>
        <dbReference type="Rhea" id="RHEA:12593"/>
        <dbReference type="ChEBI" id="CHEBI:15378"/>
        <dbReference type="ChEBI" id="CHEBI:57597"/>
        <dbReference type="ChEBI" id="CHEBI:58332"/>
        <dbReference type="ChEBI" id="CHEBI:60110"/>
        <dbReference type="ChEBI" id="CHEBI:60377"/>
        <dbReference type="EC" id="2.7.8.5"/>
    </reaction>
</comment>